<keyword evidence="4" id="KW-1185">Reference proteome</keyword>
<feature type="non-terminal residue" evidence="3">
    <location>
        <position position="747"/>
    </location>
</feature>
<dbReference type="InterPro" id="IPR001932">
    <property type="entry name" value="PPM-type_phosphatase-like_dom"/>
</dbReference>
<dbReference type="CDD" id="cd00143">
    <property type="entry name" value="PP2Cc"/>
    <property type="match status" value="1"/>
</dbReference>
<gene>
    <name evidence="3" type="ORF">KI387_030176</name>
</gene>
<dbReference type="SUPFAM" id="SSF56112">
    <property type="entry name" value="Protein kinase-like (PK-like)"/>
    <property type="match status" value="1"/>
</dbReference>
<dbReference type="GO" id="GO:0004722">
    <property type="term" value="F:protein serine/threonine phosphatase activity"/>
    <property type="evidence" value="ECO:0007669"/>
    <property type="project" value="InterPro"/>
</dbReference>
<dbReference type="GO" id="GO:0004672">
    <property type="term" value="F:protein kinase activity"/>
    <property type="evidence" value="ECO:0007669"/>
    <property type="project" value="InterPro"/>
</dbReference>
<dbReference type="InterPro" id="IPR011009">
    <property type="entry name" value="Kinase-like_dom_sf"/>
</dbReference>
<dbReference type="AlphaFoldDB" id="A0AA38FAF3"/>
<dbReference type="Pfam" id="PF00069">
    <property type="entry name" value="Pkinase"/>
    <property type="match status" value="1"/>
</dbReference>
<evidence type="ECO:0000259" key="1">
    <source>
        <dbReference type="PROSITE" id="PS50011"/>
    </source>
</evidence>
<organism evidence="3 4">
    <name type="scientific">Taxus chinensis</name>
    <name type="common">Chinese yew</name>
    <name type="synonym">Taxus wallichiana var. chinensis</name>
    <dbReference type="NCBI Taxonomy" id="29808"/>
    <lineage>
        <taxon>Eukaryota</taxon>
        <taxon>Viridiplantae</taxon>
        <taxon>Streptophyta</taxon>
        <taxon>Embryophyta</taxon>
        <taxon>Tracheophyta</taxon>
        <taxon>Spermatophyta</taxon>
        <taxon>Pinopsida</taxon>
        <taxon>Pinidae</taxon>
        <taxon>Conifers II</taxon>
        <taxon>Cupressales</taxon>
        <taxon>Taxaceae</taxon>
        <taxon>Taxus</taxon>
    </lineage>
</organism>
<feature type="domain" description="Protein kinase" evidence="1">
    <location>
        <begin position="107"/>
        <end position="433"/>
    </location>
</feature>
<dbReference type="SUPFAM" id="SSF81606">
    <property type="entry name" value="PP2C-like"/>
    <property type="match status" value="1"/>
</dbReference>
<proteinExistence type="predicted"/>
<sequence length="747" mass="83181">MQKVGKKFQLKAFFMIATKVTMRQIATIYATVIIINKHHIISVAFILVNIGCSLTTIDKVGMKSKNATMEFVLACLVANYSSILCSKTAITTYQSILSIAEHAKKKFDNVVFRGKNDDGRFEAMTDLFIKEAFKFHELPKDINWKRDNSELCEISLMSAETVKSMFFVSLKIGELIGFMNDRVLKSAKSDFICTISSEFILHSDAISFKWNRLSFVYGLGLGAANSKLTPCICGYIHLPVSVTAKALQYLHNLGIVHRDVKPANILLDSKTEAHLADFGLAAYEKNLEEMTLGNWKSCGKPTGGFHKRRMVGTLIYMAPEVLKKEIHTKKSDSFSFAITINELITGVVPYTDRRTEAQAHTVLEMNYSEQQLTTAITSEGLRPVLASPESGIPSSVLSLVEQCWNGNPEQRPSFDFLVERLDEIILQYKHEVLKNKNIDSRNVLESSHIDAAPTNYGHQKQVHISWSLQGEVTAQKLCSDSASTLNKWLNPLAKEVMHYPTLSWGSFATCGRRETMEDTHFLLPHLGNEKYVSAFGVFDGHRGAPAAQFAARAIPGFLQSSGPFHSPSEALVHSFLRTDILFRNELELQCCSTKGTRKDWHPGCTAAVALIIENKLFVANAGDCRTILCRKGHAVALSKDHVASCMHERERVIKEGGQVKWQIDTWRVGSAALQVTRSIGDDDLKPAVTAEPEITEILLSTDDEYLVIASDGLWDTLSNEDVISLIKDTVKEPSMCSKRLATEAVTR</sequence>
<dbReference type="EMBL" id="JAHRHJ020000010">
    <property type="protein sequence ID" value="KAH9298494.1"/>
    <property type="molecule type" value="Genomic_DNA"/>
</dbReference>
<dbReference type="Pfam" id="PF00481">
    <property type="entry name" value="PP2C"/>
    <property type="match status" value="1"/>
</dbReference>
<dbReference type="Gene3D" id="3.60.40.10">
    <property type="entry name" value="PPM-type phosphatase domain"/>
    <property type="match status" value="1"/>
</dbReference>
<feature type="domain" description="PPM-type phosphatase" evidence="2">
    <location>
        <begin position="503"/>
        <end position="747"/>
    </location>
</feature>
<dbReference type="GO" id="GO:0005524">
    <property type="term" value="F:ATP binding"/>
    <property type="evidence" value="ECO:0007669"/>
    <property type="project" value="InterPro"/>
</dbReference>
<accession>A0AA38FAF3</accession>
<dbReference type="InterPro" id="IPR008271">
    <property type="entry name" value="Ser/Thr_kinase_AS"/>
</dbReference>
<comment type="caution">
    <text evidence="3">The sequence shown here is derived from an EMBL/GenBank/DDBJ whole genome shotgun (WGS) entry which is preliminary data.</text>
</comment>
<dbReference type="PROSITE" id="PS51746">
    <property type="entry name" value="PPM_2"/>
    <property type="match status" value="1"/>
</dbReference>
<protein>
    <recommendedName>
        <fullName evidence="5">Protein-serine/threonine phosphatase</fullName>
    </recommendedName>
</protein>
<dbReference type="PROSITE" id="PS00108">
    <property type="entry name" value="PROTEIN_KINASE_ST"/>
    <property type="match status" value="1"/>
</dbReference>
<dbReference type="PANTHER" id="PTHR47992">
    <property type="entry name" value="PROTEIN PHOSPHATASE"/>
    <property type="match status" value="1"/>
</dbReference>
<dbReference type="FunFam" id="3.60.40.10:FF:000035">
    <property type="entry name" value="Leucine rich repeat protein phosphatase 2c domain containing protein"/>
    <property type="match status" value="1"/>
</dbReference>
<evidence type="ECO:0000259" key="2">
    <source>
        <dbReference type="PROSITE" id="PS51746"/>
    </source>
</evidence>
<dbReference type="Proteomes" id="UP000824469">
    <property type="component" value="Unassembled WGS sequence"/>
</dbReference>
<dbReference type="SMART" id="SM00332">
    <property type="entry name" value="PP2Cc"/>
    <property type="match status" value="1"/>
</dbReference>
<dbReference type="Gene3D" id="1.10.510.10">
    <property type="entry name" value="Transferase(Phosphotransferase) domain 1"/>
    <property type="match status" value="1"/>
</dbReference>
<dbReference type="PROSITE" id="PS50011">
    <property type="entry name" value="PROTEIN_KINASE_DOM"/>
    <property type="match status" value="1"/>
</dbReference>
<reference evidence="3 4" key="1">
    <citation type="journal article" date="2021" name="Nat. Plants">
        <title>The Taxus genome provides insights into paclitaxel biosynthesis.</title>
        <authorList>
            <person name="Xiong X."/>
            <person name="Gou J."/>
            <person name="Liao Q."/>
            <person name="Li Y."/>
            <person name="Zhou Q."/>
            <person name="Bi G."/>
            <person name="Li C."/>
            <person name="Du R."/>
            <person name="Wang X."/>
            <person name="Sun T."/>
            <person name="Guo L."/>
            <person name="Liang H."/>
            <person name="Lu P."/>
            <person name="Wu Y."/>
            <person name="Zhang Z."/>
            <person name="Ro D.K."/>
            <person name="Shang Y."/>
            <person name="Huang S."/>
            <person name="Yan J."/>
        </authorList>
    </citation>
    <scope>NUCLEOTIDE SEQUENCE [LARGE SCALE GENOMIC DNA]</scope>
    <source>
        <strain evidence="3">Ta-2019</strain>
    </source>
</reference>
<dbReference type="OMA" id="AFRKEIH"/>
<dbReference type="SMART" id="SM00220">
    <property type="entry name" value="S_TKc"/>
    <property type="match status" value="1"/>
</dbReference>
<evidence type="ECO:0000313" key="3">
    <source>
        <dbReference type="EMBL" id="KAH9298494.1"/>
    </source>
</evidence>
<dbReference type="InterPro" id="IPR000719">
    <property type="entry name" value="Prot_kinase_dom"/>
</dbReference>
<name>A0AA38FAF3_TAXCH</name>
<evidence type="ECO:0008006" key="5">
    <source>
        <dbReference type="Google" id="ProtNLM"/>
    </source>
</evidence>
<dbReference type="InterPro" id="IPR015655">
    <property type="entry name" value="PP2C"/>
</dbReference>
<dbReference type="InterPro" id="IPR036457">
    <property type="entry name" value="PPM-type-like_dom_sf"/>
</dbReference>
<evidence type="ECO:0000313" key="4">
    <source>
        <dbReference type="Proteomes" id="UP000824469"/>
    </source>
</evidence>